<dbReference type="GO" id="GO:0005829">
    <property type="term" value="C:cytosol"/>
    <property type="evidence" value="ECO:0007669"/>
    <property type="project" value="TreeGrafter"/>
</dbReference>
<dbReference type="AlphaFoldDB" id="A0A9P8YL31"/>
<evidence type="ECO:0000313" key="7">
    <source>
        <dbReference type="EMBL" id="KAH7040974.1"/>
    </source>
</evidence>
<sequence length="378" mass="41123">MARTTDYSSIAWGNPEKTGAAFDFRSDVVTTPSRATLAAIACATLNDDVYNEDTTTAEFENDMAARCGHEAAAFVITGTMANQLALRSLLYQPPHSILTDAHSHIIHWEAGAASFLSGAAIQAVRPVNGRHLTLDDIRKHAIWTDDVHKCPTRVISLENTTSGNIIPLSDMRMIKAWADDRGILVHLDGARLWEAVGTGAGTLRDFAQCAHLTTLDFSKNLAAPMGAMVVGSRRAITALKRIRKGLGGGMRQAGILAAAARQSVFEHFGGGIVCTQPHLIKSHLMAQRVAQAWTNRGGRLLRDAETNMVWLDLNASAVDINSWNSIGKKHGIMLNGKRVVTHHQLCEAAFSLLDVVMDEALDLVRYGSNEERVRKTKL</sequence>
<evidence type="ECO:0000256" key="2">
    <source>
        <dbReference type="ARBA" id="ARBA00006966"/>
    </source>
</evidence>
<comment type="similarity">
    <text evidence="2">Belongs to the threonine aldolase family.</text>
</comment>
<dbReference type="InterPro" id="IPR015424">
    <property type="entry name" value="PyrdxlP-dep_Trfase"/>
</dbReference>
<evidence type="ECO:0000259" key="6">
    <source>
        <dbReference type="Pfam" id="PF01212"/>
    </source>
</evidence>
<dbReference type="PIRSF" id="PIRSF017617">
    <property type="entry name" value="Thr_aldolase"/>
    <property type="match status" value="1"/>
</dbReference>
<proteinExistence type="inferred from homology"/>
<gene>
    <name evidence="7" type="ORF">B0I36DRAFT_311863</name>
</gene>
<dbReference type="GO" id="GO:0006567">
    <property type="term" value="P:L-threonine catabolic process"/>
    <property type="evidence" value="ECO:0007669"/>
    <property type="project" value="TreeGrafter"/>
</dbReference>
<comment type="caution">
    <text evidence="7">The sequence shown here is derived from an EMBL/GenBank/DDBJ whole genome shotgun (WGS) entry which is preliminary data.</text>
</comment>
<organism evidence="7 8">
    <name type="scientific">Microdochium trichocladiopsis</name>
    <dbReference type="NCBI Taxonomy" id="1682393"/>
    <lineage>
        <taxon>Eukaryota</taxon>
        <taxon>Fungi</taxon>
        <taxon>Dikarya</taxon>
        <taxon>Ascomycota</taxon>
        <taxon>Pezizomycotina</taxon>
        <taxon>Sordariomycetes</taxon>
        <taxon>Xylariomycetidae</taxon>
        <taxon>Xylariales</taxon>
        <taxon>Microdochiaceae</taxon>
        <taxon>Microdochium</taxon>
    </lineage>
</organism>
<dbReference type="Proteomes" id="UP000756346">
    <property type="component" value="Unassembled WGS sequence"/>
</dbReference>
<dbReference type="OrthoDB" id="10261951at2759"/>
<evidence type="ECO:0000256" key="5">
    <source>
        <dbReference type="PIRSR" id="PIRSR017617-1"/>
    </source>
</evidence>
<dbReference type="GeneID" id="70181973"/>
<keyword evidence="8" id="KW-1185">Reference proteome</keyword>
<comment type="cofactor">
    <cofactor evidence="1">
        <name>pyridoxal 5'-phosphate</name>
        <dbReference type="ChEBI" id="CHEBI:597326"/>
    </cofactor>
</comment>
<dbReference type="PANTHER" id="PTHR48097">
    <property type="entry name" value="L-THREONINE ALDOLASE-RELATED"/>
    <property type="match status" value="1"/>
</dbReference>
<name>A0A9P8YL31_9PEZI</name>
<evidence type="ECO:0000256" key="4">
    <source>
        <dbReference type="ARBA" id="ARBA00023239"/>
    </source>
</evidence>
<keyword evidence="3" id="KW-0663">Pyridoxal phosphate</keyword>
<protein>
    <submittedName>
        <fullName evidence="7">Beta-eliminating lyase</fullName>
    </submittedName>
</protein>
<accession>A0A9P8YL31</accession>
<dbReference type="Gene3D" id="3.90.1150.10">
    <property type="entry name" value="Aspartate Aminotransferase, domain 1"/>
    <property type="match status" value="1"/>
</dbReference>
<dbReference type="SUPFAM" id="SSF53383">
    <property type="entry name" value="PLP-dependent transferases"/>
    <property type="match status" value="1"/>
</dbReference>
<dbReference type="GO" id="GO:0006545">
    <property type="term" value="P:glycine biosynthetic process"/>
    <property type="evidence" value="ECO:0007669"/>
    <property type="project" value="TreeGrafter"/>
</dbReference>
<dbReference type="Gene3D" id="3.40.640.10">
    <property type="entry name" value="Type I PLP-dependent aspartate aminotransferase-like (Major domain)"/>
    <property type="match status" value="1"/>
</dbReference>
<dbReference type="FunFam" id="3.40.640.10:FF:000030">
    <property type="entry name" value="Low-specificity L-threonine aldolase"/>
    <property type="match status" value="1"/>
</dbReference>
<feature type="modified residue" description="N6-(pyridoxal phosphate)lysine" evidence="5">
    <location>
        <position position="219"/>
    </location>
</feature>
<keyword evidence="4 7" id="KW-0456">Lyase</keyword>
<evidence type="ECO:0000256" key="1">
    <source>
        <dbReference type="ARBA" id="ARBA00001933"/>
    </source>
</evidence>
<dbReference type="PANTHER" id="PTHR48097:SF9">
    <property type="entry name" value="L-THREONINE ALDOLASE"/>
    <property type="match status" value="1"/>
</dbReference>
<dbReference type="InterPro" id="IPR015421">
    <property type="entry name" value="PyrdxlP-dep_Trfase_major"/>
</dbReference>
<dbReference type="Pfam" id="PF01212">
    <property type="entry name" value="Beta_elim_lyase"/>
    <property type="match status" value="1"/>
</dbReference>
<feature type="domain" description="Aromatic amino acid beta-eliminating lyase/threonine aldolase" evidence="6">
    <location>
        <begin position="23"/>
        <end position="314"/>
    </location>
</feature>
<dbReference type="EMBL" id="JAGTJQ010000001">
    <property type="protein sequence ID" value="KAH7040974.1"/>
    <property type="molecule type" value="Genomic_DNA"/>
</dbReference>
<evidence type="ECO:0000256" key="3">
    <source>
        <dbReference type="ARBA" id="ARBA00022898"/>
    </source>
</evidence>
<dbReference type="InterPro" id="IPR015422">
    <property type="entry name" value="PyrdxlP-dep_Trfase_small"/>
</dbReference>
<dbReference type="InterPro" id="IPR023603">
    <property type="entry name" value="Low_specificity_L-TA-like"/>
</dbReference>
<dbReference type="RefSeq" id="XP_046019029.1">
    <property type="nucleotide sequence ID" value="XM_046152427.1"/>
</dbReference>
<evidence type="ECO:0000313" key="8">
    <source>
        <dbReference type="Proteomes" id="UP000756346"/>
    </source>
</evidence>
<dbReference type="InterPro" id="IPR001597">
    <property type="entry name" value="ArAA_b-elim_lyase/Thr_aldolase"/>
</dbReference>
<dbReference type="GO" id="GO:0008732">
    <property type="term" value="F:L-allo-threonine aldolase activity"/>
    <property type="evidence" value="ECO:0007669"/>
    <property type="project" value="TreeGrafter"/>
</dbReference>
<reference evidence="7" key="1">
    <citation type="journal article" date="2021" name="Nat. Commun.">
        <title>Genetic determinants of endophytism in the Arabidopsis root mycobiome.</title>
        <authorList>
            <person name="Mesny F."/>
            <person name="Miyauchi S."/>
            <person name="Thiergart T."/>
            <person name="Pickel B."/>
            <person name="Atanasova L."/>
            <person name="Karlsson M."/>
            <person name="Huettel B."/>
            <person name="Barry K.W."/>
            <person name="Haridas S."/>
            <person name="Chen C."/>
            <person name="Bauer D."/>
            <person name="Andreopoulos W."/>
            <person name="Pangilinan J."/>
            <person name="LaButti K."/>
            <person name="Riley R."/>
            <person name="Lipzen A."/>
            <person name="Clum A."/>
            <person name="Drula E."/>
            <person name="Henrissat B."/>
            <person name="Kohler A."/>
            <person name="Grigoriev I.V."/>
            <person name="Martin F.M."/>
            <person name="Hacquard S."/>
        </authorList>
    </citation>
    <scope>NUCLEOTIDE SEQUENCE</scope>
    <source>
        <strain evidence="7">MPI-CAGE-CH-0230</strain>
    </source>
</reference>